<reference evidence="2" key="1">
    <citation type="journal article" date="2020" name="Stud. Mycol.">
        <title>101 Dothideomycetes genomes: a test case for predicting lifestyles and emergence of pathogens.</title>
        <authorList>
            <person name="Haridas S."/>
            <person name="Albert R."/>
            <person name="Binder M."/>
            <person name="Bloem J."/>
            <person name="Labutti K."/>
            <person name="Salamov A."/>
            <person name="Andreopoulos B."/>
            <person name="Baker S."/>
            <person name="Barry K."/>
            <person name="Bills G."/>
            <person name="Bluhm B."/>
            <person name="Cannon C."/>
            <person name="Castanera R."/>
            <person name="Culley D."/>
            <person name="Daum C."/>
            <person name="Ezra D."/>
            <person name="Gonzalez J."/>
            <person name="Henrissat B."/>
            <person name="Kuo A."/>
            <person name="Liang C."/>
            <person name="Lipzen A."/>
            <person name="Lutzoni F."/>
            <person name="Magnuson J."/>
            <person name="Mondo S."/>
            <person name="Nolan M."/>
            <person name="Ohm R."/>
            <person name="Pangilinan J."/>
            <person name="Park H.-J."/>
            <person name="Ramirez L."/>
            <person name="Alfaro M."/>
            <person name="Sun H."/>
            <person name="Tritt A."/>
            <person name="Yoshinaga Y."/>
            <person name="Zwiers L.-H."/>
            <person name="Turgeon B."/>
            <person name="Goodwin S."/>
            <person name="Spatafora J."/>
            <person name="Crous P."/>
            <person name="Grigoriev I."/>
        </authorList>
    </citation>
    <scope>NUCLEOTIDE SEQUENCE</scope>
    <source>
        <strain evidence="2">CBS 109.77</strain>
    </source>
</reference>
<dbReference type="AlphaFoldDB" id="A0A6A6X4G3"/>
<feature type="region of interest" description="Disordered" evidence="1">
    <location>
        <begin position="1"/>
        <end position="67"/>
    </location>
</feature>
<feature type="compositionally biased region" description="Polar residues" evidence="1">
    <location>
        <begin position="211"/>
        <end position="224"/>
    </location>
</feature>
<feature type="compositionally biased region" description="Polar residues" evidence="1">
    <location>
        <begin position="52"/>
        <end position="61"/>
    </location>
</feature>
<proteinExistence type="predicted"/>
<evidence type="ECO:0000313" key="3">
    <source>
        <dbReference type="Proteomes" id="UP000799757"/>
    </source>
</evidence>
<gene>
    <name evidence="2" type="ORF">K505DRAFT_419440</name>
</gene>
<evidence type="ECO:0000313" key="2">
    <source>
        <dbReference type="EMBL" id="KAF2791005.1"/>
    </source>
</evidence>
<protein>
    <submittedName>
        <fullName evidence="2">Uncharacterized protein</fullName>
    </submittedName>
</protein>
<feature type="compositionally biased region" description="Polar residues" evidence="1">
    <location>
        <begin position="236"/>
        <end position="255"/>
    </location>
</feature>
<dbReference type="OrthoDB" id="3801471at2759"/>
<feature type="region of interest" description="Disordered" evidence="1">
    <location>
        <begin position="161"/>
        <end position="272"/>
    </location>
</feature>
<feature type="region of interest" description="Disordered" evidence="1">
    <location>
        <begin position="303"/>
        <end position="324"/>
    </location>
</feature>
<name>A0A6A6X4G3_9PLEO</name>
<organism evidence="2 3">
    <name type="scientific">Melanomma pulvis-pyrius CBS 109.77</name>
    <dbReference type="NCBI Taxonomy" id="1314802"/>
    <lineage>
        <taxon>Eukaryota</taxon>
        <taxon>Fungi</taxon>
        <taxon>Dikarya</taxon>
        <taxon>Ascomycota</taxon>
        <taxon>Pezizomycotina</taxon>
        <taxon>Dothideomycetes</taxon>
        <taxon>Pleosporomycetidae</taxon>
        <taxon>Pleosporales</taxon>
        <taxon>Melanommataceae</taxon>
        <taxon>Melanomma</taxon>
    </lineage>
</organism>
<dbReference type="EMBL" id="MU002042">
    <property type="protein sequence ID" value="KAF2791005.1"/>
    <property type="molecule type" value="Genomic_DNA"/>
</dbReference>
<feature type="compositionally biased region" description="Basic residues" evidence="1">
    <location>
        <begin position="303"/>
        <end position="316"/>
    </location>
</feature>
<evidence type="ECO:0000256" key="1">
    <source>
        <dbReference type="SAM" id="MobiDB-lite"/>
    </source>
</evidence>
<dbReference type="Proteomes" id="UP000799757">
    <property type="component" value="Unassembled WGS sequence"/>
</dbReference>
<accession>A0A6A6X4G3</accession>
<keyword evidence="3" id="KW-1185">Reference proteome</keyword>
<sequence>MSTHLRPRTGTASSPVRPTTAYSTCSTIRRVTPSPDSLDRSSSMKSIHMAYSTPQRPQSSAGEVARPWSPTRVLTAEAVPGPTTYPHAPGGSAARKPGIDSRNATFCQARDALSYDNRAAAFKRAELMRKYGHLSVKELTRVLSERNRAVLDEYNRTHTPIDPSCLSQKGHKNKAGHIRQTPQHERGATQASTPCPDFVFPFRSGEAPSSPEKTASDSARSTPSPIRGADQDPDSDPSTLPVTKLGSNRNRNSLRITIPPPRHPAYGTGSDTPKIAVHGPLLETPERETRGWGRVAQLGVAGGKKRVHGMKKRKRTEKKENGEAGCGCGCTIM</sequence>
<feature type="compositionally biased region" description="Polar residues" evidence="1">
    <location>
        <begin position="10"/>
        <end position="29"/>
    </location>
</feature>